<organism evidence="1 2">
    <name type="scientific">Lichenibacterium ramalinae</name>
    <dbReference type="NCBI Taxonomy" id="2316527"/>
    <lineage>
        <taxon>Bacteria</taxon>
        <taxon>Pseudomonadati</taxon>
        <taxon>Pseudomonadota</taxon>
        <taxon>Alphaproteobacteria</taxon>
        <taxon>Hyphomicrobiales</taxon>
        <taxon>Lichenihabitantaceae</taxon>
        <taxon>Lichenibacterium</taxon>
    </lineage>
</organism>
<dbReference type="RefSeq" id="WP_129221550.1">
    <property type="nucleotide sequence ID" value="NZ_QYBC01000024.1"/>
</dbReference>
<dbReference type="Gene3D" id="3.90.1690.10">
    <property type="entry name" value="phage-related protein like domain"/>
    <property type="match status" value="1"/>
</dbReference>
<comment type="caution">
    <text evidence="1">The sequence shown here is derived from an EMBL/GenBank/DDBJ whole genome shotgun (WGS) entry which is preliminary data.</text>
</comment>
<protein>
    <submittedName>
        <fullName evidence="1">Capsid protein</fullName>
    </submittedName>
</protein>
<dbReference type="Proteomes" id="UP000289411">
    <property type="component" value="Unassembled WGS sequence"/>
</dbReference>
<keyword evidence="2" id="KW-1185">Reference proteome</keyword>
<sequence>MARFPFQADPILTALVVSYRNPQASYIADDFLPRTPVGGERFGWQRMPLGQSITVPETRVGRTGRPNVVEFEGTRETSETVDYGLDTPIPQTDVDEATALRTRGLSTYDPEQVATLTLADLMLVDREVRVAKIGQDPTNYAGSAVLPPASMFDDYADSDPIKTIQGAISAYRFFEYNTMTMGFRVFTQLRSHPKIVNAVKGNVTGSGIVSQEELRQLFGMDKVLVGKSFVNTARPGQPVQLTRVWGNNLALTYVNKAANVQDPSTFGMTAQFGTRIAGSIPDPNIGIRGGMKIRVGEQVRELVTAPDAGYLIQNCVAPGA</sequence>
<dbReference type="EMBL" id="QYBC01000024">
    <property type="protein sequence ID" value="RYB02031.1"/>
    <property type="molecule type" value="Genomic_DNA"/>
</dbReference>
<name>A0A4Q2R7T3_9HYPH</name>
<dbReference type="AlphaFoldDB" id="A0A4Q2R7T3"/>
<dbReference type="OrthoDB" id="572526at2"/>
<proteinExistence type="predicted"/>
<evidence type="ECO:0000313" key="1">
    <source>
        <dbReference type="EMBL" id="RYB02031.1"/>
    </source>
</evidence>
<reference evidence="1 2" key="2">
    <citation type="submission" date="2019-02" db="EMBL/GenBank/DDBJ databases">
        <title>'Lichenibacterium ramalinii' gen. nov. sp. nov., 'Lichenibacterium minor' gen. nov. sp. nov.</title>
        <authorList>
            <person name="Pankratov T."/>
        </authorList>
    </citation>
    <scope>NUCLEOTIDE SEQUENCE [LARGE SCALE GENOMIC DNA]</scope>
    <source>
        <strain evidence="1 2">RmlP001</strain>
    </source>
</reference>
<accession>A0A4Q2R7T3</accession>
<reference evidence="1 2" key="1">
    <citation type="submission" date="2018-09" db="EMBL/GenBank/DDBJ databases">
        <authorList>
            <person name="Grouzdev D.S."/>
            <person name="Krutkina M.S."/>
        </authorList>
    </citation>
    <scope>NUCLEOTIDE SEQUENCE [LARGE SCALE GENOMIC DNA]</scope>
    <source>
        <strain evidence="1 2">RmlP001</strain>
    </source>
</reference>
<dbReference type="InterPro" id="IPR053738">
    <property type="entry name" value="Lambda_capsid_assembly"/>
</dbReference>
<evidence type="ECO:0000313" key="2">
    <source>
        <dbReference type="Proteomes" id="UP000289411"/>
    </source>
</evidence>
<gene>
    <name evidence="1" type="ORF">D3272_22965</name>
</gene>